<reference evidence="4 5" key="2">
    <citation type="submission" date="2019-09" db="EMBL/GenBank/DDBJ databases">
        <title>Complete Genome Sequence and Methylome Analysis of free living Spirochaetas.</title>
        <authorList>
            <person name="Leshcheva N."/>
            <person name="Mikheeva N."/>
        </authorList>
    </citation>
    <scope>NUCLEOTIDE SEQUENCE [LARGE SCALE GENOMIC DNA]</scope>
    <source>
        <strain evidence="4 5">P</strain>
    </source>
</reference>
<proteinExistence type="predicted"/>
<dbReference type="PROSITE" id="PS00211">
    <property type="entry name" value="ABC_TRANSPORTER_1"/>
    <property type="match status" value="1"/>
</dbReference>
<dbReference type="AlphaFoldDB" id="A0A5C1QFN9"/>
<evidence type="ECO:0000256" key="2">
    <source>
        <dbReference type="ARBA" id="ARBA00022840"/>
    </source>
</evidence>
<dbReference type="PANTHER" id="PTHR43119:SF1">
    <property type="entry name" value="ABC TRANSPORTER DOMAIN-CONTAINING PROTEIN"/>
    <property type="match status" value="1"/>
</dbReference>
<dbReference type="OrthoDB" id="92600at2"/>
<dbReference type="PROSITE" id="PS50893">
    <property type="entry name" value="ABC_TRANSPORTER_2"/>
    <property type="match status" value="1"/>
</dbReference>
<dbReference type="GO" id="GO:0016887">
    <property type="term" value="F:ATP hydrolysis activity"/>
    <property type="evidence" value="ECO:0007669"/>
    <property type="project" value="InterPro"/>
</dbReference>
<protein>
    <submittedName>
        <fullName evidence="4">ATP-binding cassette domain-containing protein</fullName>
    </submittedName>
</protein>
<dbReference type="SUPFAM" id="SSF52540">
    <property type="entry name" value="P-loop containing nucleoside triphosphate hydrolases"/>
    <property type="match status" value="1"/>
</dbReference>
<dbReference type="Proteomes" id="UP000323824">
    <property type="component" value="Chromosome"/>
</dbReference>
<dbReference type="Pfam" id="PF00005">
    <property type="entry name" value="ABC_tran"/>
    <property type="match status" value="1"/>
</dbReference>
<sequence>MIRWEMANLSFDNKKVFDNLNFDVNPGDKILINNKSGSGKTTLLKTALGLITLDSGLIFINNRKVLSSNINQIRRDIFYLDQDVNLPELDVNTLLNEIFSYKENRKKILDRDKLKTLLIEFSLSESIVDKNIKELSGGERQRIGLIIGLLLERPIWLLDEPTSALDKELKELVVNKILSLNITAIVVSHDSCWSRLETKELGGNR</sequence>
<dbReference type="RefSeq" id="WP_149568642.1">
    <property type="nucleotide sequence ID" value="NZ_CP035807.1"/>
</dbReference>
<dbReference type="InterPro" id="IPR017871">
    <property type="entry name" value="ABC_transporter-like_CS"/>
</dbReference>
<keyword evidence="5" id="KW-1185">Reference proteome</keyword>
<gene>
    <name evidence="4" type="ORF">EW093_12005</name>
</gene>
<name>A0A5C1QFN9_9SPIO</name>
<accession>A0A5C1QFN9</accession>
<feature type="domain" description="ABC transporter" evidence="3">
    <location>
        <begin position="2"/>
        <end position="205"/>
    </location>
</feature>
<dbReference type="InterPro" id="IPR003593">
    <property type="entry name" value="AAA+_ATPase"/>
</dbReference>
<reference evidence="4 5" key="1">
    <citation type="submission" date="2019-02" db="EMBL/GenBank/DDBJ databases">
        <authorList>
            <person name="Fomenkov A."/>
            <person name="Dubinina G."/>
            <person name="Grabovich M."/>
            <person name="Vincze T."/>
            <person name="Roberts R.J."/>
        </authorList>
    </citation>
    <scope>NUCLEOTIDE SEQUENCE [LARGE SCALE GENOMIC DNA]</scope>
    <source>
        <strain evidence="4 5">P</strain>
    </source>
</reference>
<evidence type="ECO:0000313" key="5">
    <source>
        <dbReference type="Proteomes" id="UP000323824"/>
    </source>
</evidence>
<evidence type="ECO:0000259" key="3">
    <source>
        <dbReference type="PROSITE" id="PS50893"/>
    </source>
</evidence>
<dbReference type="Gene3D" id="3.40.50.300">
    <property type="entry name" value="P-loop containing nucleotide triphosphate hydrolases"/>
    <property type="match status" value="1"/>
</dbReference>
<keyword evidence="2 4" id="KW-0067">ATP-binding</keyword>
<keyword evidence="1" id="KW-0547">Nucleotide-binding</keyword>
<dbReference type="InterPro" id="IPR003439">
    <property type="entry name" value="ABC_transporter-like_ATP-bd"/>
</dbReference>
<evidence type="ECO:0000313" key="4">
    <source>
        <dbReference type="EMBL" id="QEN05404.1"/>
    </source>
</evidence>
<dbReference type="EMBL" id="CP035807">
    <property type="protein sequence ID" value="QEN05404.1"/>
    <property type="molecule type" value="Genomic_DNA"/>
</dbReference>
<dbReference type="GO" id="GO:0005524">
    <property type="term" value="F:ATP binding"/>
    <property type="evidence" value="ECO:0007669"/>
    <property type="project" value="UniProtKB-KW"/>
</dbReference>
<evidence type="ECO:0000256" key="1">
    <source>
        <dbReference type="ARBA" id="ARBA00022741"/>
    </source>
</evidence>
<dbReference type="SMART" id="SM00382">
    <property type="entry name" value="AAA"/>
    <property type="match status" value="1"/>
</dbReference>
<dbReference type="KEGG" id="sper:EW093_12005"/>
<organism evidence="4 5">
    <name type="scientific">Thiospirochaeta perfilievii</name>
    <dbReference type="NCBI Taxonomy" id="252967"/>
    <lineage>
        <taxon>Bacteria</taxon>
        <taxon>Pseudomonadati</taxon>
        <taxon>Spirochaetota</taxon>
        <taxon>Spirochaetia</taxon>
        <taxon>Spirochaetales</taxon>
        <taxon>Spirochaetaceae</taxon>
        <taxon>Thiospirochaeta</taxon>
    </lineage>
</organism>
<dbReference type="InterPro" id="IPR027417">
    <property type="entry name" value="P-loop_NTPase"/>
</dbReference>
<dbReference type="PANTHER" id="PTHR43119">
    <property type="entry name" value="ABC TRANSPORT PROTEIN ATP-BINDING COMPONENT-RELATED"/>
    <property type="match status" value="1"/>
</dbReference>